<accession>Q168D8</accession>
<reference evidence="1 2" key="1">
    <citation type="journal article" date="2007" name="J. Bacteriol.">
        <title>The complete genome sequence of Roseobacter denitrificans reveals a mixotrophic rather than photosynthetic metabolism.</title>
        <authorList>
            <person name="Swingley W.D."/>
            <person name="Sadekar S."/>
            <person name="Mastrian S.D."/>
            <person name="Matthies H.J."/>
            <person name="Hao J."/>
            <person name="Ramos H."/>
            <person name="Acharya C.R."/>
            <person name="Conrad A.L."/>
            <person name="Taylor H.L."/>
            <person name="Dejesa L.C."/>
            <person name="Shah M.K."/>
            <person name="O'huallachain M.E."/>
            <person name="Lince M.T."/>
            <person name="Blankenship R.E."/>
            <person name="Beatty J.T."/>
            <person name="Touchman J.W."/>
        </authorList>
    </citation>
    <scope>NUCLEOTIDE SEQUENCE [LARGE SCALE GENOMIC DNA]</scope>
    <source>
        <strain evidence="2">ATCC 33942 / OCh 114</strain>
    </source>
</reference>
<sequence length="37" mass="4143">MAQGSRCLWVTFTGAFGKIIDRDHSPLPGLMLHSDRK</sequence>
<evidence type="ECO:0000313" key="2">
    <source>
        <dbReference type="Proteomes" id="UP000007029"/>
    </source>
</evidence>
<dbReference type="KEGG" id="rde:RD1_2053"/>
<dbReference type="STRING" id="375451.RD1_2053"/>
<protein>
    <submittedName>
        <fullName evidence="1">Uncharacterized protein</fullName>
    </submittedName>
</protein>
<dbReference type="HOGENOM" id="CLU_3348096_0_0_5"/>
<name>Q168D8_ROSDO</name>
<gene>
    <name evidence="1" type="ordered locus">RD1_2053</name>
</gene>
<dbReference type="Proteomes" id="UP000007029">
    <property type="component" value="Chromosome"/>
</dbReference>
<organism evidence="1 2">
    <name type="scientific">Roseobacter denitrificans (strain ATCC 33942 / OCh 114)</name>
    <name type="common">Erythrobacter sp. (strain OCh 114)</name>
    <name type="synonym">Roseobacter denitrificans</name>
    <dbReference type="NCBI Taxonomy" id="375451"/>
    <lineage>
        <taxon>Bacteria</taxon>
        <taxon>Pseudomonadati</taxon>
        <taxon>Pseudomonadota</taxon>
        <taxon>Alphaproteobacteria</taxon>
        <taxon>Rhodobacterales</taxon>
        <taxon>Roseobacteraceae</taxon>
        <taxon>Roseobacter</taxon>
    </lineage>
</organism>
<keyword evidence="2" id="KW-1185">Reference proteome</keyword>
<dbReference type="EMBL" id="CP000362">
    <property type="protein sequence ID" value="ABG31655.1"/>
    <property type="molecule type" value="Genomic_DNA"/>
</dbReference>
<proteinExistence type="predicted"/>
<evidence type="ECO:0000313" key="1">
    <source>
        <dbReference type="EMBL" id="ABG31655.1"/>
    </source>
</evidence>
<dbReference type="AlphaFoldDB" id="Q168D8"/>